<evidence type="ECO:0000313" key="2">
    <source>
        <dbReference type="Proteomes" id="UP000694240"/>
    </source>
</evidence>
<comment type="caution">
    <text evidence="1">The sequence shown here is derived from an EMBL/GenBank/DDBJ whole genome shotgun (WGS) entry which is preliminary data.</text>
</comment>
<protein>
    <submittedName>
        <fullName evidence="1">Uncharacterized protein</fullName>
    </submittedName>
</protein>
<reference evidence="1 2" key="1">
    <citation type="submission" date="2020-12" db="EMBL/GenBank/DDBJ databases">
        <title>Concerted genomic and epigenomic changes stabilize Arabidopsis allopolyploids.</title>
        <authorList>
            <person name="Chen Z."/>
        </authorList>
    </citation>
    <scope>NUCLEOTIDE SEQUENCE [LARGE SCALE GENOMIC DNA]</scope>
    <source>
        <strain evidence="1">Allo738</strain>
        <tissue evidence="1">Leaf</tissue>
    </source>
</reference>
<sequence length="137" mass="15635">MKMKFTPNDAHLMEIIDYERRTTGSVNPETLKFRFGTRLVNLLTGMQISPSHLILDLCILQESDVLVLCRERPVRDTAENLVCRLDLFPLASARVLIEGIHMGMTDKEALEFAKKELKTEQNMSKQAIMNLGKMLDV</sequence>
<gene>
    <name evidence="1" type="ORF">ISN45_Aa03g039020</name>
</gene>
<dbReference type="AlphaFoldDB" id="A0A8T2B096"/>
<proteinExistence type="predicted"/>
<name>A0A8T2B096_9BRAS</name>
<dbReference type="EMBL" id="JAEFBK010000008">
    <property type="protein sequence ID" value="KAG7579783.1"/>
    <property type="molecule type" value="Genomic_DNA"/>
</dbReference>
<evidence type="ECO:0000313" key="1">
    <source>
        <dbReference type="EMBL" id="KAG7579783.1"/>
    </source>
</evidence>
<accession>A0A8T2B096</accession>
<organism evidence="1 2">
    <name type="scientific">Arabidopsis thaliana x Arabidopsis arenosa</name>
    <dbReference type="NCBI Taxonomy" id="1240361"/>
    <lineage>
        <taxon>Eukaryota</taxon>
        <taxon>Viridiplantae</taxon>
        <taxon>Streptophyta</taxon>
        <taxon>Embryophyta</taxon>
        <taxon>Tracheophyta</taxon>
        <taxon>Spermatophyta</taxon>
        <taxon>Magnoliopsida</taxon>
        <taxon>eudicotyledons</taxon>
        <taxon>Gunneridae</taxon>
        <taxon>Pentapetalae</taxon>
        <taxon>rosids</taxon>
        <taxon>malvids</taxon>
        <taxon>Brassicales</taxon>
        <taxon>Brassicaceae</taxon>
        <taxon>Camelineae</taxon>
        <taxon>Arabidopsis</taxon>
    </lineage>
</organism>
<dbReference type="Proteomes" id="UP000694240">
    <property type="component" value="Chromosome 8"/>
</dbReference>
<keyword evidence="2" id="KW-1185">Reference proteome</keyword>